<dbReference type="EMBL" id="MGGD01000023">
    <property type="protein sequence ID" value="OGM20940.1"/>
    <property type="molecule type" value="Genomic_DNA"/>
</dbReference>
<evidence type="ECO:0000256" key="1">
    <source>
        <dbReference type="ARBA" id="ARBA00009673"/>
    </source>
</evidence>
<dbReference type="InterPro" id="IPR023509">
    <property type="entry name" value="DTD-like_sf"/>
</dbReference>
<dbReference type="AlphaFoldDB" id="A0A1F7Y170"/>
<dbReference type="GO" id="GO:0019478">
    <property type="term" value="P:D-amino acid catabolic process"/>
    <property type="evidence" value="ECO:0007669"/>
    <property type="project" value="UniProtKB-UniRule"/>
</dbReference>
<feature type="short sequence motif" description="Gly-cisPro motif, important for rejection of L-amino acids" evidence="2">
    <location>
        <begin position="137"/>
        <end position="138"/>
    </location>
</feature>
<comment type="domain">
    <text evidence="2">A Gly-cisPro motif from one monomer fits into the active site of the other monomer to allow specific chiral rejection of L-amino acids.</text>
</comment>
<dbReference type="EC" id="3.1.1.-" evidence="2"/>
<dbReference type="InterPro" id="IPR003732">
    <property type="entry name" value="Daa-tRNA_deacyls_DTD"/>
</dbReference>
<dbReference type="Gene3D" id="3.50.80.10">
    <property type="entry name" value="D-tyrosyl-tRNA(Tyr) deacylase"/>
    <property type="match status" value="1"/>
</dbReference>
<dbReference type="Pfam" id="PF02580">
    <property type="entry name" value="Tyr_Deacylase"/>
    <property type="match status" value="1"/>
</dbReference>
<dbReference type="Proteomes" id="UP000176741">
    <property type="component" value="Unassembled WGS sequence"/>
</dbReference>
<evidence type="ECO:0000313" key="3">
    <source>
        <dbReference type="EMBL" id="OGM20940.1"/>
    </source>
</evidence>
<keyword evidence="2" id="KW-0694">RNA-binding</keyword>
<comment type="catalytic activity">
    <reaction evidence="2">
        <text>a D-aminoacyl-tRNA + H2O = a tRNA + a D-alpha-amino acid + H(+)</text>
        <dbReference type="Rhea" id="RHEA:13953"/>
        <dbReference type="Rhea" id="RHEA-COMP:10123"/>
        <dbReference type="Rhea" id="RHEA-COMP:10124"/>
        <dbReference type="ChEBI" id="CHEBI:15377"/>
        <dbReference type="ChEBI" id="CHEBI:15378"/>
        <dbReference type="ChEBI" id="CHEBI:59871"/>
        <dbReference type="ChEBI" id="CHEBI:78442"/>
        <dbReference type="ChEBI" id="CHEBI:79333"/>
        <dbReference type="EC" id="3.1.1.96"/>
    </reaction>
</comment>
<comment type="subunit">
    <text evidence="2">Homodimer.</text>
</comment>
<keyword evidence="2" id="KW-0378">Hydrolase</keyword>
<organism evidence="3 4">
    <name type="scientific">Candidatus Woesebacteria bacterium RIFCSPHIGHO2_01_FULL_38_26b</name>
    <dbReference type="NCBI Taxonomy" id="1802491"/>
    <lineage>
        <taxon>Bacteria</taxon>
        <taxon>Candidatus Woeseibacteriota</taxon>
    </lineage>
</organism>
<dbReference type="PANTHER" id="PTHR10472:SF5">
    <property type="entry name" value="D-AMINOACYL-TRNA DEACYLASE 1"/>
    <property type="match status" value="1"/>
</dbReference>
<dbReference type="GO" id="GO:0051500">
    <property type="term" value="F:D-tyrosyl-tRNA(Tyr) deacylase activity"/>
    <property type="evidence" value="ECO:0007669"/>
    <property type="project" value="TreeGrafter"/>
</dbReference>
<protein>
    <recommendedName>
        <fullName evidence="2">D-aminoacyl-tRNA deacylase</fullName>
        <shortName evidence="2">DTD</shortName>
        <ecNumber evidence="2">3.1.1.96</ecNumber>
    </recommendedName>
    <alternativeName>
        <fullName evidence="2">Gly-tRNA(Ala) deacylase</fullName>
        <ecNumber evidence="2">3.1.1.-</ecNumber>
    </alternativeName>
</protein>
<comment type="catalytic activity">
    <reaction evidence="2">
        <text>glycyl-tRNA(Ala) + H2O = tRNA(Ala) + glycine + H(+)</text>
        <dbReference type="Rhea" id="RHEA:53744"/>
        <dbReference type="Rhea" id="RHEA-COMP:9657"/>
        <dbReference type="Rhea" id="RHEA-COMP:13640"/>
        <dbReference type="ChEBI" id="CHEBI:15377"/>
        <dbReference type="ChEBI" id="CHEBI:15378"/>
        <dbReference type="ChEBI" id="CHEBI:57305"/>
        <dbReference type="ChEBI" id="CHEBI:78442"/>
        <dbReference type="ChEBI" id="CHEBI:78522"/>
    </reaction>
</comment>
<dbReference type="EC" id="3.1.1.96" evidence="2"/>
<proteinExistence type="inferred from homology"/>
<dbReference type="PANTHER" id="PTHR10472">
    <property type="entry name" value="D-TYROSYL-TRNA TYR DEACYLASE"/>
    <property type="match status" value="1"/>
</dbReference>
<dbReference type="GO" id="GO:0005737">
    <property type="term" value="C:cytoplasm"/>
    <property type="evidence" value="ECO:0007669"/>
    <property type="project" value="UniProtKB-SubCell"/>
</dbReference>
<dbReference type="FunFam" id="3.50.80.10:FF:000001">
    <property type="entry name" value="D-aminoacyl-tRNA deacylase"/>
    <property type="match status" value="1"/>
</dbReference>
<name>A0A1F7Y170_9BACT</name>
<dbReference type="GO" id="GO:0106026">
    <property type="term" value="F:Gly-tRNA(Ala) deacylase activity"/>
    <property type="evidence" value="ECO:0007669"/>
    <property type="project" value="UniProtKB-UniRule"/>
</dbReference>
<dbReference type="NCBIfam" id="TIGR00256">
    <property type="entry name" value="D-aminoacyl-tRNA deacylase"/>
    <property type="match status" value="1"/>
</dbReference>
<comment type="subcellular location">
    <subcellularLocation>
        <location evidence="2">Cytoplasm</location>
    </subcellularLocation>
</comment>
<keyword evidence="2" id="KW-0820">tRNA-binding</keyword>
<dbReference type="GO" id="GO:0000049">
    <property type="term" value="F:tRNA binding"/>
    <property type="evidence" value="ECO:0007669"/>
    <property type="project" value="UniProtKB-UniRule"/>
</dbReference>
<keyword evidence="2" id="KW-0963">Cytoplasm</keyword>
<gene>
    <name evidence="2" type="primary">dtd</name>
    <name evidence="3" type="ORF">A2771_04280</name>
</gene>
<comment type="function">
    <text evidence="2">An aminoacyl-tRNA editing enzyme that deacylates mischarged D-aminoacyl-tRNAs. Also deacylates mischarged glycyl-tRNA(Ala), protecting cells against glycine mischarging by AlaRS. Acts via tRNA-based rather than protein-based catalysis; rejects L-amino acids rather than detecting D-amino acids in the active site. By recycling D-aminoacyl-tRNA to D-amino acids and free tRNA molecules, this enzyme counteracts the toxicity associated with the formation of D-aminoacyl-tRNA entities in vivo and helps enforce protein L-homochirality.</text>
</comment>
<accession>A0A1F7Y170</accession>
<comment type="caution">
    <text evidence="3">The sequence shown here is derived from an EMBL/GenBank/DDBJ whole genome shotgun (WGS) entry which is preliminary data.</text>
</comment>
<evidence type="ECO:0000313" key="4">
    <source>
        <dbReference type="Proteomes" id="UP000176741"/>
    </source>
</evidence>
<evidence type="ECO:0000256" key="2">
    <source>
        <dbReference type="HAMAP-Rule" id="MF_00518"/>
    </source>
</evidence>
<dbReference type="GO" id="GO:0043908">
    <property type="term" value="F:Ser(Gly)-tRNA(Ala) hydrolase activity"/>
    <property type="evidence" value="ECO:0007669"/>
    <property type="project" value="UniProtKB-UniRule"/>
</dbReference>
<reference evidence="3 4" key="1">
    <citation type="journal article" date="2016" name="Nat. Commun.">
        <title>Thousands of microbial genomes shed light on interconnected biogeochemical processes in an aquifer system.</title>
        <authorList>
            <person name="Anantharaman K."/>
            <person name="Brown C.T."/>
            <person name="Hug L.A."/>
            <person name="Sharon I."/>
            <person name="Castelle C.J."/>
            <person name="Probst A.J."/>
            <person name="Thomas B.C."/>
            <person name="Singh A."/>
            <person name="Wilkins M.J."/>
            <person name="Karaoz U."/>
            <person name="Brodie E.L."/>
            <person name="Williams K.H."/>
            <person name="Hubbard S.S."/>
            <person name="Banfield J.F."/>
        </authorList>
    </citation>
    <scope>NUCLEOTIDE SEQUENCE [LARGE SCALE GENOMIC DNA]</scope>
</reference>
<dbReference type="SUPFAM" id="SSF69500">
    <property type="entry name" value="DTD-like"/>
    <property type="match status" value="1"/>
</dbReference>
<comment type="similarity">
    <text evidence="1 2">Belongs to the DTD family.</text>
</comment>
<sequence length="145" mass="16222">MKLVIQRVKKAKVSVNEKTVGKIERGLFILLGVREGDTLESAGRLADKLVKLRIMSDDKDKMNLSVKEVGGEILVVSQFTLYADTMNGNRPSFIKAANPTLAEKIYNHFIDRLKSNDIKIETGEFGKYMIIEPVLDGPVTILLEE</sequence>
<dbReference type="HAMAP" id="MF_00518">
    <property type="entry name" value="Deacylase_Dtd"/>
    <property type="match status" value="1"/>
</dbReference>